<dbReference type="InterPro" id="IPR046960">
    <property type="entry name" value="PPR_At4g14850-like_plant"/>
</dbReference>
<dbReference type="GO" id="GO:0003723">
    <property type="term" value="F:RNA binding"/>
    <property type="evidence" value="ECO:0007669"/>
    <property type="project" value="InterPro"/>
</dbReference>
<dbReference type="InterPro" id="IPR002885">
    <property type="entry name" value="PPR_rpt"/>
</dbReference>
<gene>
    <name evidence="3" type="ORF">KP509_05G023100</name>
</gene>
<name>A0A8T2URJ2_CERRI</name>
<organism evidence="3 4">
    <name type="scientific">Ceratopteris richardii</name>
    <name type="common">Triangle waterfern</name>
    <dbReference type="NCBI Taxonomy" id="49495"/>
    <lineage>
        <taxon>Eukaryota</taxon>
        <taxon>Viridiplantae</taxon>
        <taxon>Streptophyta</taxon>
        <taxon>Embryophyta</taxon>
        <taxon>Tracheophyta</taxon>
        <taxon>Polypodiopsida</taxon>
        <taxon>Polypodiidae</taxon>
        <taxon>Polypodiales</taxon>
        <taxon>Pteridineae</taxon>
        <taxon>Pteridaceae</taxon>
        <taxon>Parkerioideae</taxon>
        <taxon>Ceratopteris</taxon>
    </lineage>
</organism>
<dbReference type="Pfam" id="PF13041">
    <property type="entry name" value="PPR_2"/>
    <property type="match status" value="4"/>
</dbReference>
<protein>
    <recommendedName>
        <fullName evidence="5">Pentatricopeptide repeat-containing protein</fullName>
    </recommendedName>
</protein>
<evidence type="ECO:0000256" key="2">
    <source>
        <dbReference type="PROSITE-ProRule" id="PRU00708"/>
    </source>
</evidence>
<dbReference type="Gene3D" id="1.25.40.10">
    <property type="entry name" value="Tetratricopeptide repeat domain"/>
    <property type="match status" value="6"/>
</dbReference>
<keyword evidence="1" id="KW-0677">Repeat</keyword>
<proteinExistence type="predicted"/>
<comment type="caution">
    <text evidence="3">The sequence shown here is derived from an EMBL/GenBank/DDBJ whole genome shotgun (WGS) entry which is preliminary data.</text>
</comment>
<evidence type="ECO:0000256" key="1">
    <source>
        <dbReference type="ARBA" id="ARBA00022737"/>
    </source>
</evidence>
<dbReference type="FunFam" id="1.25.40.10:FF:000158">
    <property type="entry name" value="pentatricopeptide repeat-containing protein At2g33680"/>
    <property type="match status" value="1"/>
</dbReference>
<feature type="repeat" description="PPR" evidence="2">
    <location>
        <begin position="471"/>
        <end position="505"/>
    </location>
</feature>
<dbReference type="AlphaFoldDB" id="A0A8T2URJ2"/>
<dbReference type="Proteomes" id="UP000825935">
    <property type="component" value="Chromosome 5"/>
</dbReference>
<dbReference type="InterPro" id="IPR011990">
    <property type="entry name" value="TPR-like_helical_dom_sf"/>
</dbReference>
<dbReference type="FunFam" id="1.25.40.10:FF:000351">
    <property type="entry name" value="Pentatricopeptide repeat-containing protein"/>
    <property type="match status" value="1"/>
</dbReference>
<dbReference type="GO" id="GO:0009451">
    <property type="term" value="P:RNA modification"/>
    <property type="evidence" value="ECO:0007669"/>
    <property type="project" value="InterPro"/>
</dbReference>
<dbReference type="OMA" id="YVENDIW"/>
<dbReference type="GO" id="GO:0048731">
    <property type="term" value="P:system development"/>
    <property type="evidence" value="ECO:0007669"/>
    <property type="project" value="UniProtKB-ARBA"/>
</dbReference>
<dbReference type="EMBL" id="CM035410">
    <property type="protein sequence ID" value="KAH7436506.1"/>
    <property type="molecule type" value="Genomic_DNA"/>
</dbReference>
<evidence type="ECO:0000313" key="4">
    <source>
        <dbReference type="Proteomes" id="UP000825935"/>
    </source>
</evidence>
<dbReference type="NCBIfam" id="TIGR00756">
    <property type="entry name" value="PPR"/>
    <property type="match status" value="4"/>
</dbReference>
<reference evidence="3" key="1">
    <citation type="submission" date="2021-08" db="EMBL/GenBank/DDBJ databases">
        <title>WGS assembly of Ceratopteris richardii.</title>
        <authorList>
            <person name="Marchant D.B."/>
            <person name="Chen G."/>
            <person name="Jenkins J."/>
            <person name="Shu S."/>
            <person name="Leebens-Mack J."/>
            <person name="Grimwood J."/>
            <person name="Schmutz J."/>
            <person name="Soltis P."/>
            <person name="Soltis D."/>
            <person name="Chen Z.-H."/>
        </authorList>
    </citation>
    <scope>NUCLEOTIDE SEQUENCE</scope>
    <source>
        <strain evidence="3">Whitten #5841</strain>
        <tissue evidence="3">Leaf</tissue>
    </source>
</reference>
<evidence type="ECO:0008006" key="5">
    <source>
        <dbReference type="Google" id="ProtNLM"/>
    </source>
</evidence>
<feature type="repeat" description="PPR" evidence="2">
    <location>
        <begin position="242"/>
        <end position="276"/>
    </location>
</feature>
<sequence>MRSLSILRLSHREGRCSLSSYNHIKSGFLLSSLYLQQRGQSFEGDQKGDNINATGKDRTLDVNLGFANSSGSVFSRYTCLSILKKCIEQKSISQTMRAYTYIMLLVLEPPTVVQDNILLALAKLGAFDDALFLFDRMAFRTSFSWTAIMTGFADHGQANEAIQMYQYMLMEGVEPDRFTFISLFKACGSIGDLIQSKDLHIEAQRTGYTSNTFVGNTLISMYGKCGGLSEAEDVFSGLAIRSVVSWTAMVAVYVENNQAEKGLLLFRQMKEEGTSPNDQTFVSTIQACGVLAETEDGCRVHGDCTKAVSLDLGHAFHVEAWRAGFVSDIYIVTTLVSMYGKCGAIADAEMTFNNTSVKHNVASWTALISAYAECGHGEKALLAYRQMQDEGVRPNEQSLVCALQVLTASNSVLGQSKKAKSWEIGQALHADAYTKSFASEELLGNVLVSMYGKHGVIEEAESVFTGLSQRSIVSWTAMLSAYVEQGEPERALQAYNQLQEDGYHPNEQTMVIALQACGMLAGNDYASLFIQQKQNSSMCLEICQSLHTDAERKCLVSDVFVSCALLNAYSKCGVLLRAQEVFCAQPCYDTASWNAMIAAHVEHNQGPIGLQLYGQMLDKGKMVDAVTLMNALQACNKACILEACRDLHFVIVSSGHDLSLLLVSSLIHVYGSCSSISDAESTHDGVTQADVVLWNACIASYAEAGSCEACSQNLENMVLADMQPDGITFASVISSCNHTGFVHEGTEYFKCMLSEYRLNPDLKHYAAIIDLLGRAGDFKRLENVLWRLPRQPDLTIWLCVLGSCYKHGNFKLGRFVLYNALGLESKIACAYNCAPGLAKN</sequence>
<accession>A0A8T2URJ2</accession>
<dbReference type="PROSITE" id="PS51375">
    <property type="entry name" value="PPR"/>
    <property type="match status" value="4"/>
</dbReference>
<feature type="repeat" description="PPR" evidence="2">
    <location>
        <begin position="141"/>
        <end position="175"/>
    </location>
</feature>
<keyword evidence="4" id="KW-1185">Reference proteome</keyword>
<evidence type="ECO:0000313" key="3">
    <source>
        <dbReference type="EMBL" id="KAH7436506.1"/>
    </source>
</evidence>
<feature type="repeat" description="PPR" evidence="2">
    <location>
        <begin position="360"/>
        <end position="394"/>
    </location>
</feature>
<dbReference type="PANTHER" id="PTHR47926">
    <property type="entry name" value="PENTATRICOPEPTIDE REPEAT-CONTAINING PROTEIN"/>
    <property type="match status" value="1"/>
</dbReference>
<dbReference type="Pfam" id="PF01535">
    <property type="entry name" value="PPR"/>
    <property type="match status" value="4"/>
</dbReference>
<dbReference type="OrthoDB" id="1899152at2759"/>